<protein>
    <submittedName>
        <fullName evidence="3">Carboxylate--amine ligase</fullName>
    </submittedName>
</protein>
<dbReference type="Gene3D" id="3.30.470.20">
    <property type="entry name" value="ATP-grasp fold, B domain"/>
    <property type="match status" value="1"/>
</dbReference>
<dbReference type="EMBL" id="JBHSXI010000011">
    <property type="protein sequence ID" value="MFC6889401.1"/>
    <property type="molecule type" value="Genomic_DNA"/>
</dbReference>
<accession>A0ABD5UMC9</accession>
<dbReference type="AlphaFoldDB" id="A0ABD5UMC9"/>
<proteinExistence type="predicted"/>
<feature type="non-terminal residue" evidence="3">
    <location>
        <position position="379"/>
    </location>
</feature>
<comment type="caution">
    <text evidence="3">The sequence shown here is derived from an EMBL/GenBank/DDBJ whole genome shotgun (WGS) entry which is preliminary data.</text>
</comment>
<keyword evidence="1" id="KW-0067">ATP-binding</keyword>
<dbReference type="PROSITE" id="PS50975">
    <property type="entry name" value="ATP_GRASP"/>
    <property type="match status" value="1"/>
</dbReference>
<dbReference type="InterPro" id="IPR011761">
    <property type="entry name" value="ATP-grasp"/>
</dbReference>
<gene>
    <name evidence="3" type="ORF">ACFQEY_10300</name>
</gene>
<dbReference type="Gene3D" id="3.40.50.20">
    <property type="match status" value="1"/>
</dbReference>
<keyword evidence="3" id="KW-0436">Ligase</keyword>
<dbReference type="RefSeq" id="WP_379768174.1">
    <property type="nucleotide sequence ID" value="NZ_JBHSXI010000011.1"/>
</dbReference>
<reference evidence="3 4" key="1">
    <citation type="journal article" date="2019" name="Int. J. Syst. Evol. Microbiol.">
        <title>The Global Catalogue of Microorganisms (GCM) 10K type strain sequencing project: providing services to taxonomists for standard genome sequencing and annotation.</title>
        <authorList>
            <consortium name="The Broad Institute Genomics Platform"/>
            <consortium name="The Broad Institute Genome Sequencing Center for Infectious Disease"/>
            <person name="Wu L."/>
            <person name="Ma J."/>
        </authorList>
    </citation>
    <scope>NUCLEOTIDE SEQUENCE [LARGE SCALE GENOMIC DNA]</scope>
    <source>
        <strain evidence="3 4">Y73</strain>
    </source>
</reference>
<dbReference type="GO" id="GO:0005524">
    <property type="term" value="F:ATP binding"/>
    <property type="evidence" value="ECO:0007669"/>
    <property type="project" value="UniProtKB-UniRule"/>
</dbReference>
<sequence length="379" mass="41503">MVESGSSREAAVIPVGFEPGSYACVRSLSRRGVHTIVASERENTPAAASRFCDEFVSIPSPYEDVLAYRDALVGLAARDDVETIYPLRAQDAYVFARYADAFEPYVSLVTLDSDLLKTVFDRVALVEAAGEAGVPAPETRLLSDVDAWDEDLIVKSRYNLLTEETCPTFGPRDAATAKSVTHVAPGERPNVEAIESEMRHTPIVQEYVPSSDEYLFGALYDRGEPVTTFQHRQVRGDSYTGGGGVYREATRDPALEATGRALLDHLDYHGIACIEYMKHADTGEYVLTEINPRLWQSLATAVRAGADFPASYWEVASDEPVRSAFEYEVGAGTHLLYGELGHLLSVVRDESPLVDPPSFARTAVEIAASCVENPHFDVL</sequence>
<dbReference type="Proteomes" id="UP001596333">
    <property type="component" value="Unassembled WGS sequence"/>
</dbReference>
<feature type="domain" description="ATP-grasp" evidence="2">
    <location>
        <begin position="126"/>
        <end position="317"/>
    </location>
</feature>
<organism evidence="3 4">
    <name type="scientific">Halorubrum trueperi</name>
    <dbReference type="NCBI Taxonomy" id="2004704"/>
    <lineage>
        <taxon>Archaea</taxon>
        <taxon>Methanobacteriati</taxon>
        <taxon>Methanobacteriota</taxon>
        <taxon>Stenosarchaea group</taxon>
        <taxon>Halobacteria</taxon>
        <taxon>Halobacteriales</taxon>
        <taxon>Haloferacaceae</taxon>
        <taxon>Halorubrum</taxon>
    </lineage>
</organism>
<evidence type="ECO:0000313" key="3">
    <source>
        <dbReference type="EMBL" id="MFC6889401.1"/>
    </source>
</evidence>
<dbReference type="GO" id="GO:0016874">
    <property type="term" value="F:ligase activity"/>
    <property type="evidence" value="ECO:0007669"/>
    <property type="project" value="UniProtKB-KW"/>
</dbReference>
<keyword evidence="4" id="KW-1185">Reference proteome</keyword>
<name>A0ABD5UMC9_9EURY</name>
<dbReference type="SUPFAM" id="SSF56059">
    <property type="entry name" value="Glutathione synthetase ATP-binding domain-like"/>
    <property type="match status" value="1"/>
</dbReference>
<evidence type="ECO:0000259" key="2">
    <source>
        <dbReference type="PROSITE" id="PS50975"/>
    </source>
</evidence>
<evidence type="ECO:0000313" key="4">
    <source>
        <dbReference type="Proteomes" id="UP001596333"/>
    </source>
</evidence>
<evidence type="ECO:0000256" key="1">
    <source>
        <dbReference type="PROSITE-ProRule" id="PRU00409"/>
    </source>
</evidence>
<keyword evidence="1" id="KW-0547">Nucleotide-binding</keyword>